<dbReference type="EMBL" id="ML120409">
    <property type="protein sequence ID" value="RPA96951.1"/>
    <property type="molecule type" value="Genomic_DNA"/>
</dbReference>
<evidence type="ECO:0000313" key="4">
    <source>
        <dbReference type="Proteomes" id="UP000276215"/>
    </source>
</evidence>
<dbReference type="AlphaFoldDB" id="A0A3N4JJN8"/>
<sequence length="200" mass="23459">MLYASLVCIFIFFDSWGVAYYHNNAEFLFCFILLYSFRYLSITVLCYVDSCLALFLVRYCHNQPASKKHHREKQAKYPPPFHKSPQQQPHHHNTNPPPPSPPSSIIHPSKKAECNLPLPPLSTHAIHPYFVLFFFFSPIHPFNENSIHPSIHTPTNPFRCFFLQRMRFQRWRWVMSGCVGGRVWNVANERARGREGRVVT</sequence>
<name>A0A3N4JJN8_9PEZI</name>
<proteinExistence type="predicted"/>
<keyword evidence="2" id="KW-1133">Transmembrane helix</keyword>
<organism evidence="3 4">
    <name type="scientific">Choiromyces venosus 120613-1</name>
    <dbReference type="NCBI Taxonomy" id="1336337"/>
    <lineage>
        <taxon>Eukaryota</taxon>
        <taxon>Fungi</taxon>
        <taxon>Dikarya</taxon>
        <taxon>Ascomycota</taxon>
        <taxon>Pezizomycotina</taxon>
        <taxon>Pezizomycetes</taxon>
        <taxon>Pezizales</taxon>
        <taxon>Tuberaceae</taxon>
        <taxon>Choiromyces</taxon>
    </lineage>
</organism>
<keyword evidence="2" id="KW-0812">Transmembrane</keyword>
<protein>
    <submittedName>
        <fullName evidence="3">Uncharacterized protein</fullName>
    </submittedName>
</protein>
<keyword evidence="4" id="KW-1185">Reference proteome</keyword>
<feature type="transmembrane region" description="Helical" evidence="2">
    <location>
        <begin position="33"/>
        <end position="57"/>
    </location>
</feature>
<dbReference type="Proteomes" id="UP000276215">
    <property type="component" value="Unassembled WGS sequence"/>
</dbReference>
<keyword evidence="2" id="KW-0472">Membrane</keyword>
<evidence type="ECO:0000256" key="2">
    <source>
        <dbReference type="SAM" id="Phobius"/>
    </source>
</evidence>
<feature type="region of interest" description="Disordered" evidence="1">
    <location>
        <begin position="67"/>
        <end position="104"/>
    </location>
</feature>
<accession>A0A3N4JJN8</accession>
<evidence type="ECO:0000313" key="3">
    <source>
        <dbReference type="EMBL" id="RPA96951.1"/>
    </source>
</evidence>
<reference evidence="3 4" key="1">
    <citation type="journal article" date="2018" name="Nat. Ecol. Evol.">
        <title>Pezizomycetes genomes reveal the molecular basis of ectomycorrhizal truffle lifestyle.</title>
        <authorList>
            <person name="Murat C."/>
            <person name="Payen T."/>
            <person name="Noel B."/>
            <person name="Kuo A."/>
            <person name="Morin E."/>
            <person name="Chen J."/>
            <person name="Kohler A."/>
            <person name="Krizsan K."/>
            <person name="Balestrini R."/>
            <person name="Da Silva C."/>
            <person name="Montanini B."/>
            <person name="Hainaut M."/>
            <person name="Levati E."/>
            <person name="Barry K.W."/>
            <person name="Belfiori B."/>
            <person name="Cichocki N."/>
            <person name="Clum A."/>
            <person name="Dockter R.B."/>
            <person name="Fauchery L."/>
            <person name="Guy J."/>
            <person name="Iotti M."/>
            <person name="Le Tacon F."/>
            <person name="Lindquist E.A."/>
            <person name="Lipzen A."/>
            <person name="Malagnac F."/>
            <person name="Mello A."/>
            <person name="Molinier V."/>
            <person name="Miyauchi S."/>
            <person name="Poulain J."/>
            <person name="Riccioni C."/>
            <person name="Rubini A."/>
            <person name="Sitrit Y."/>
            <person name="Splivallo R."/>
            <person name="Traeger S."/>
            <person name="Wang M."/>
            <person name="Zifcakova L."/>
            <person name="Wipf D."/>
            <person name="Zambonelli A."/>
            <person name="Paolocci F."/>
            <person name="Nowrousian M."/>
            <person name="Ottonello S."/>
            <person name="Baldrian P."/>
            <person name="Spatafora J.W."/>
            <person name="Henrissat B."/>
            <person name="Nagy L.G."/>
            <person name="Aury J.M."/>
            <person name="Wincker P."/>
            <person name="Grigoriev I.V."/>
            <person name="Bonfante P."/>
            <person name="Martin F.M."/>
        </authorList>
    </citation>
    <scope>NUCLEOTIDE SEQUENCE [LARGE SCALE GENOMIC DNA]</scope>
    <source>
        <strain evidence="3 4">120613-1</strain>
    </source>
</reference>
<evidence type="ECO:0000256" key="1">
    <source>
        <dbReference type="SAM" id="MobiDB-lite"/>
    </source>
</evidence>
<gene>
    <name evidence="3" type="ORF">L873DRAFT_1160680</name>
</gene>